<keyword evidence="2" id="KW-1185">Reference proteome</keyword>
<organism evidence="1 2">
    <name type="scientific">Agrococcus versicolor</name>
    <dbReference type="NCBI Taxonomy" id="501482"/>
    <lineage>
        <taxon>Bacteria</taxon>
        <taxon>Bacillati</taxon>
        <taxon>Actinomycetota</taxon>
        <taxon>Actinomycetes</taxon>
        <taxon>Micrococcales</taxon>
        <taxon>Microbacteriaceae</taxon>
        <taxon>Agrococcus</taxon>
    </lineage>
</organism>
<evidence type="ECO:0000313" key="1">
    <source>
        <dbReference type="EMBL" id="GAA2176203.1"/>
    </source>
</evidence>
<gene>
    <name evidence="1" type="ORF">GCM10009846_29050</name>
</gene>
<name>A0ABN3AYF6_9MICO</name>
<comment type="caution">
    <text evidence="1">The sequence shown here is derived from an EMBL/GenBank/DDBJ whole genome shotgun (WGS) entry which is preliminary data.</text>
</comment>
<dbReference type="EMBL" id="BAAAQT010000008">
    <property type="protein sequence ID" value="GAA2176203.1"/>
    <property type="molecule type" value="Genomic_DNA"/>
</dbReference>
<dbReference type="Proteomes" id="UP001501599">
    <property type="component" value="Unassembled WGS sequence"/>
</dbReference>
<proteinExistence type="predicted"/>
<sequence length="208" mass="23443">MRWVEVDAKASWAREDARYRVFVFAGPSLDVSTTDVAEASVEQALDAARTLAIHDEHLWSLALVALDAGGEEGLVWLSGMDYTRVPETQAQWRRRGEMQSRLLSARSRAGRPLLLPNGLRVLRMFPEWLPGSPLWESFGDDYRLPLDGLGLPPELCDALRRWNDAWSERDVEDPLPDEEAWTAEGLRLHAAVQRVLAGVAEVRREFGP</sequence>
<evidence type="ECO:0000313" key="2">
    <source>
        <dbReference type="Proteomes" id="UP001501599"/>
    </source>
</evidence>
<accession>A0ABN3AYF6</accession>
<protein>
    <submittedName>
        <fullName evidence="1">Uncharacterized protein</fullName>
    </submittedName>
</protein>
<reference evidence="1 2" key="1">
    <citation type="journal article" date="2019" name="Int. J. Syst. Evol. Microbiol.">
        <title>The Global Catalogue of Microorganisms (GCM) 10K type strain sequencing project: providing services to taxonomists for standard genome sequencing and annotation.</title>
        <authorList>
            <consortium name="The Broad Institute Genomics Platform"/>
            <consortium name="The Broad Institute Genome Sequencing Center for Infectious Disease"/>
            <person name="Wu L."/>
            <person name="Ma J."/>
        </authorList>
    </citation>
    <scope>NUCLEOTIDE SEQUENCE [LARGE SCALE GENOMIC DNA]</scope>
    <source>
        <strain evidence="1 2">JCM 16026</strain>
    </source>
</reference>
<dbReference type="RefSeq" id="WP_344344806.1">
    <property type="nucleotide sequence ID" value="NZ_BAAAQT010000008.1"/>
</dbReference>